<protein>
    <submittedName>
        <fullName evidence="1">Uncharacterized protein</fullName>
    </submittedName>
</protein>
<evidence type="ECO:0000313" key="1">
    <source>
        <dbReference type="EMBL" id="CAA9307988.1"/>
    </source>
</evidence>
<dbReference type="EMBL" id="CADCTZ010000085">
    <property type="protein sequence ID" value="CAA9307988.1"/>
    <property type="molecule type" value="Genomic_DNA"/>
</dbReference>
<gene>
    <name evidence="1" type="ORF">AVDCRST_MAG84-584</name>
</gene>
<accession>A0A6J4KNM5</accession>
<proteinExistence type="predicted"/>
<name>A0A6J4KNM5_9CYAN</name>
<reference evidence="1" key="1">
    <citation type="submission" date="2020-02" db="EMBL/GenBank/DDBJ databases">
        <authorList>
            <person name="Meier V. D."/>
        </authorList>
    </citation>
    <scope>NUCLEOTIDE SEQUENCE</scope>
    <source>
        <strain evidence="1">AVDCRST_MAG84</strain>
    </source>
</reference>
<sequence>MSQSRLVYKHQALELSIALATFEIWVQTFLATGVLSIHSSGVAYAQKPGFYPMSIDRR</sequence>
<organism evidence="1">
    <name type="scientific">uncultured Microcoleus sp</name>
    <dbReference type="NCBI Taxonomy" id="259945"/>
    <lineage>
        <taxon>Bacteria</taxon>
        <taxon>Bacillati</taxon>
        <taxon>Cyanobacteriota</taxon>
        <taxon>Cyanophyceae</taxon>
        <taxon>Oscillatoriophycideae</taxon>
        <taxon>Oscillatoriales</taxon>
        <taxon>Microcoleaceae</taxon>
        <taxon>Microcoleus</taxon>
        <taxon>environmental samples</taxon>
    </lineage>
</organism>
<dbReference type="AlphaFoldDB" id="A0A6J4KNM5"/>